<reference evidence="1 2" key="1">
    <citation type="journal article" date="2019" name="Commun. Biol.">
        <title>The bagworm genome reveals a unique fibroin gene that provides high tensile strength.</title>
        <authorList>
            <person name="Kono N."/>
            <person name="Nakamura H."/>
            <person name="Ohtoshi R."/>
            <person name="Tomita M."/>
            <person name="Numata K."/>
            <person name="Arakawa K."/>
        </authorList>
    </citation>
    <scope>NUCLEOTIDE SEQUENCE [LARGE SCALE GENOMIC DNA]</scope>
</reference>
<dbReference type="Proteomes" id="UP000299102">
    <property type="component" value="Unassembled WGS sequence"/>
</dbReference>
<dbReference type="AlphaFoldDB" id="A0A4C1ZLN8"/>
<keyword evidence="2" id="KW-1185">Reference proteome</keyword>
<gene>
    <name evidence="1" type="ORF">EVAR_66171_1</name>
</gene>
<evidence type="ECO:0000313" key="1">
    <source>
        <dbReference type="EMBL" id="GBP88800.1"/>
    </source>
</evidence>
<protein>
    <submittedName>
        <fullName evidence="1">Uncharacterized protein</fullName>
    </submittedName>
</protein>
<name>A0A4C1ZLN8_EUMVA</name>
<dbReference type="EMBL" id="BGZK01001959">
    <property type="protein sequence ID" value="GBP88800.1"/>
    <property type="molecule type" value="Genomic_DNA"/>
</dbReference>
<organism evidence="1 2">
    <name type="scientific">Eumeta variegata</name>
    <name type="common">Bagworm moth</name>
    <name type="synonym">Eumeta japonica</name>
    <dbReference type="NCBI Taxonomy" id="151549"/>
    <lineage>
        <taxon>Eukaryota</taxon>
        <taxon>Metazoa</taxon>
        <taxon>Ecdysozoa</taxon>
        <taxon>Arthropoda</taxon>
        <taxon>Hexapoda</taxon>
        <taxon>Insecta</taxon>
        <taxon>Pterygota</taxon>
        <taxon>Neoptera</taxon>
        <taxon>Endopterygota</taxon>
        <taxon>Lepidoptera</taxon>
        <taxon>Glossata</taxon>
        <taxon>Ditrysia</taxon>
        <taxon>Tineoidea</taxon>
        <taxon>Psychidae</taxon>
        <taxon>Oiketicinae</taxon>
        <taxon>Eumeta</taxon>
    </lineage>
</organism>
<comment type="caution">
    <text evidence="1">The sequence shown here is derived from an EMBL/GenBank/DDBJ whole genome shotgun (WGS) entry which is preliminary data.</text>
</comment>
<accession>A0A4C1ZLN8</accession>
<sequence>MILDSFAYRTIVSHHRRVLDSSRQVYFRHRARPLLAQGELDVDVVTDTTQHTIRGTTRAGRNVETTGFLAAQSLHIIPASLTSIDIFVQPRRIRELKICPFSICHQSAARTRATYQMDFFLRSLVRQIGEQVVNKKSACVNNSISGATADGAGAHKTRLPASSAAILRAVKVELEVHYNSAINFFLCADSSAGPVAVSLGHCAGNRTRS</sequence>
<proteinExistence type="predicted"/>
<evidence type="ECO:0000313" key="2">
    <source>
        <dbReference type="Proteomes" id="UP000299102"/>
    </source>
</evidence>